<proteinExistence type="predicted"/>
<reference evidence="1" key="1">
    <citation type="journal article" date="2023" name="G3 (Bethesda)">
        <title>A reference genome for the long-term kleptoplast-retaining sea slug Elysia crispata morphotype clarki.</title>
        <authorList>
            <person name="Eastman K.E."/>
            <person name="Pendleton A.L."/>
            <person name="Shaikh M.A."/>
            <person name="Suttiyut T."/>
            <person name="Ogas R."/>
            <person name="Tomko P."/>
            <person name="Gavelis G."/>
            <person name="Widhalm J.R."/>
            <person name="Wisecaver J.H."/>
        </authorList>
    </citation>
    <scope>NUCLEOTIDE SEQUENCE</scope>
    <source>
        <strain evidence="1">ECLA1</strain>
    </source>
</reference>
<protein>
    <submittedName>
        <fullName evidence="1">Uncharacterized protein</fullName>
    </submittedName>
</protein>
<dbReference type="EMBL" id="JAWDGP010002436">
    <property type="protein sequence ID" value="KAK3783198.1"/>
    <property type="molecule type" value="Genomic_DNA"/>
</dbReference>
<gene>
    <name evidence="1" type="ORF">RRG08_046990</name>
</gene>
<organism evidence="1 2">
    <name type="scientific">Elysia crispata</name>
    <name type="common">lettuce slug</name>
    <dbReference type="NCBI Taxonomy" id="231223"/>
    <lineage>
        <taxon>Eukaryota</taxon>
        <taxon>Metazoa</taxon>
        <taxon>Spiralia</taxon>
        <taxon>Lophotrochozoa</taxon>
        <taxon>Mollusca</taxon>
        <taxon>Gastropoda</taxon>
        <taxon>Heterobranchia</taxon>
        <taxon>Euthyneura</taxon>
        <taxon>Panpulmonata</taxon>
        <taxon>Sacoglossa</taxon>
        <taxon>Placobranchoidea</taxon>
        <taxon>Plakobranchidae</taxon>
        <taxon>Elysia</taxon>
    </lineage>
</organism>
<evidence type="ECO:0000313" key="1">
    <source>
        <dbReference type="EMBL" id="KAK3783198.1"/>
    </source>
</evidence>
<evidence type="ECO:0000313" key="2">
    <source>
        <dbReference type="Proteomes" id="UP001283361"/>
    </source>
</evidence>
<comment type="caution">
    <text evidence="1">The sequence shown here is derived from an EMBL/GenBank/DDBJ whole genome shotgun (WGS) entry which is preliminary data.</text>
</comment>
<keyword evidence="2" id="KW-1185">Reference proteome</keyword>
<accession>A0AAE1A8Z2</accession>
<sequence length="73" mass="8113">MHSLYLETPGLGVDEGSIWRRFIEAEWMRGAYGGDLSRQSGKGDCGEVIYRGEIDKGDHVEAIKRPAGLKTMD</sequence>
<name>A0AAE1A8Z2_9GAST</name>
<dbReference type="AlphaFoldDB" id="A0AAE1A8Z2"/>
<dbReference type="Proteomes" id="UP001283361">
    <property type="component" value="Unassembled WGS sequence"/>
</dbReference>